<evidence type="ECO:0000256" key="1">
    <source>
        <dbReference type="ARBA" id="ARBA00004123"/>
    </source>
</evidence>
<dbReference type="InterPro" id="IPR005202">
    <property type="entry name" value="TF_GRAS"/>
</dbReference>
<proteinExistence type="predicted"/>
<gene>
    <name evidence="5" type="ORF">CURHAP_LOCUS11325</name>
</gene>
<protein>
    <submittedName>
        <fullName evidence="5">Uncharacterized protein</fullName>
    </submittedName>
</protein>
<evidence type="ECO:0000256" key="3">
    <source>
        <dbReference type="ARBA" id="ARBA00023163"/>
    </source>
</evidence>
<reference evidence="5 6" key="1">
    <citation type="submission" date="2020-05" db="EMBL/GenBank/DDBJ databases">
        <authorList>
            <person name="Campoy J."/>
            <person name="Schneeberger K."/>
            <person name="Spophaly S."/>
        </authorList>
    </citation>
    <scope>NUCLEOTIDE SEQUENCE [LARGE SCALE GENOMIC DNA]</scope>
    <source>
        <strain evidence="5">PruArmRojPasFocal</strain>
    </source>
</reference>
<dbReference type="EMBL" id="CAEKDK010000002">
    <property type="protein sequence ID" value="CAB4268193.1"/>
    <property type="molecule type" value="Genomic_DNA"/>
</dbReference>
<sequence length="155" mass="17561">MFHRLTEEAGNLNIPFQFNPIVSKLENLDIESLRVKTGEALAVCSVLQLHSLLAADDDLRRKSPLASKNLQKVLHMNKLTLGEWLEKDPISAYNLSPDSALSPTIRWFTKDGEFFNFSLGPFTKANGDHRARIKPQWPYINGQDHGSIELLWSAF</sequence>
<dbReference type="GO" id="GO:0005634">
    <property type="term" value="C:nucleus"/>
    <property type="evidence" value="ECO:0007669"/>
    <property type="project" value="UniProtKB-SubCell"/>
</dbReference>
<evidence type="ECO:0000313" key="6">
    <source>
        <dbReference type="Proteomes" id="UP000507222"/>
    </source>
</evidence>
<comment type="subcellular location">
    <subcellularLocation>
        <location evidence="1">Nucleus</location>
    </subcellularLocation>
</comment>
<evidence type="ECO:0000313" key="5">
    <source>
        <dbReference type="EMBL" id="CAB4268193.1"/>
    </source>
</evidence>
<dbReference type="Pfam" id="PF03514">
    <property type="entry name" value="GRAS"/>
    <property type="match status" value="1"/>
</dbReference>
<evidence type="ECO:0000256" key="4">
    <source>
        <dbReference type="ARBA" id="ARBA00023242"/>
    </source>
</evidence>
<organism evidence="5 6">
    <name type="scientific">Prunus armeniaca</name>
    <name type="common">Apricot</name>
    <name type="synonym">Armeniaca vulgaris</name>
    <dbReference type="NCBI Taxonomy" id="36596"/>
    <lineage>
        <taxon>Eukaryota</taxon>
        <taxon>Viridiplantae</taxon>
        <taxon>Streptophyta</taxon>
        <taxon>Embryophyta</taxon>
        <taxon>Tracheophyta</taxon>
        <taxon>Spermatophyta</taxon>
        <taxon>Magnoliopsida</taxon>
        <taxon>eudicotyledons</taxon>
        <taxon>Gunneridae</taxon>
        <taxon>Pentapetalae</taxon>
        <taxon>rosids</taxon>
        <taxon>fabids</taxon>
        <taxon>Rosales</taxon>
        <taxon>Rosaceae</taxon>
        <taxon>Amygdaloideae</taxon>
        <taxon>Amygdaleae</taxon>
        <taxon>Prunus</taxon>
    </lineage>
</organism>
<keyword evidence="4" id="KW-0539">Nucleus</keyword>
<dbReference type="Proteomes" id="UP000507222">
    <property type="component" value="Unassembled WGS sequence"/>
</dbReference>
<keyword evidence="2" id="KW-0805">Transcription regulation</keyword>
<accession>A0A6J5TWU6</accession>
<keyword evidence="3" id="KW-0804">Transcription</keyword>
<dbReference type="AlphaFoldDB" id="A0A6J5TWU6"/>
<name>A0A6J5TWU6_PRUAR</name>
<evidence type="ECO:0000256" key="2">
    <source>
        <dbReference type="ARBA" id="ARBA00023015"/>
    </source>
</evidence>